<evidence type="ECO:0000313" key="1">
    <source>
        <dbReference type="EMBL" id="WQJ53734.1"/>
    </source>
</evidence>
<keyword evidence="2" id="KW-1185">Reference proteome</keyword>
<protein>
    <recommendedName>
        <fullName evidence="3">Phage protein</fullName>
    </recommendedName>
</protein>
<dbReference type="EMBL" id="OR769223">
    <property type="protein sequence ID" value="WQJ53734.1"/>
    <property type="molecule type" value="Genomic_DNA"/>
</dbReference>
<proteinExistence type="predicted"/>
<dbReference type="Proteomes" id="UP001358193">
    <property type="component" value="Segment"/>
</dbReference>
<organism evidence="1 2">
    <name type="scientific">phage Lak_Megaphage_Sonny</name>
    <dbReference type="NCBI Taxonomy" id="3109229"/>
    <lineage>
        <taxon>Viruses</taxon>
        <taxon>Duplodnaviria</taxon>
        <taxon>Heunggongvirae</taxon>
        <taxon>Uroviricota</taxon>
        <taxon>Caudoviricetes</taxon>
        <taxon>Caudoviricetes code 15 clade</taxon>
    </lineage>
</organism>
<accession>A0ABZ0Z6S5</accession>
<name>A0ABZ0Z6S5_9CAUD</name>
<sequence>MNKKQLYETIMRNVSHEVKKALNENQNNAKYDFYSVRYIETFIDGYGLCSGEHIFKTYEAALAYIKNEIEVECISNCYIDYVKHEQYEWDKEDGYTLEDELYDVWNDGGVVVGYLVLEGGNFEG</sequence>
<evidence type="ECO:0000313" key="2">
    <source>
        <dbReference type="Proteomes" id="UP001358193"/>
    </source>
</evidence>
<reference evidence="1 2" key="1">
    <citation type="submission" date="2023-11" db="EMBL/GenBank/DDBJ databases">
        <authorList>
            <person name="Cook R."/>
            <person name="Crisci M."/>
            <person name="Pye H."/>
            <person name="Adriaenssens E."/>
            <person name="Santini J."/>
        </authorList>
    </citation>
    <scope>NUCLEOTIDE SEQUENCE [LARGE SCALE GENOMIC DNA]</scope>
    <source>
        <strain evidence="1">Lak_Megaphage_Sonny</strain>
    </source>
</reference>
<evidence type="ECO:0008006" key="3">
    <source>
        <dbReference type="Google" id="ProtNLM"/>
    </source>
</evidence>